<evidence type="ECO:0000259" key="5">
    <source>
        <dbReference type="PROSITE" id="PS50865"/>
    </source>
</evidence>
<keyword evidence="2 4" id="KW-0863">Zinc-finger</keyword>
<evidence type="ECO:0000256" key="3">
    <source>
        <dbReference type="ARBA" id="ARBA00022833"/>
    </source>
</evidence>
<keyword evidence="7" id="KW-1185">Reference proteome</keyword>
<dbReference type="Proteomes" id="UP001153292">
    <property type="component" value="Chromosome 5"/>
</dbReference>
<name>A0ABN8B814_CHISP</name>
<evidence type="ECO:0000313" key="6">
    <source>
        <dbReference type="EMBL" id="CAH0405749.1"/>
    </source>
</evidence>
<dbReference type="PANTHER" id="PTHR12197">
    <property type="entry name" value="HISTONE-LYSINE N-METHYLTRANSFERASE SMYD"/>
    <property type="match status" value="1"/>
</dbReference>
<dbReference type="InterPro" id="IPR011990">
    <property type="entry name" value="TPR-like_helical_dom_sf"/>
</dbReference>
<dbReference type="Gene3D" id="2.170.270.10">
    <property type="entry name" value="SET domain"/>
    <property type="match status" value="1"/>
</dbReference>
<dbReference type="Gene3D" id="1.25.40.970">
    <property type="match status" value="1"/>
</dbReference>
<keyword evidence="1" id="KW-0479">Metal-binding</keyword>
<sequence length="500" mass="57460">MKNKFRNTDSVIRAGDLILTEQPFVFVLSSKEKGSRCDNCLDKGKVLKCSGCQFVHYCGRSCQKDAWPDHKWECGNLKRVAPKVIPDAARILAKIINKLSRGDGHSHRAFYSATSFRMWKDLMSHYSDLKADKRRMDHFTSLCVVLYEFLKDLSLPNTVELMGLYGRMVINSFTILDTDLNSIGTGVYLAASILDHSCDPNAVATFDGKTISIRSTIDMPCLDWSQIRISYIDLMKTPYERQTELLDNYYFLCQCDRCMDETQLKMVHSAKCLNDSCDNPVAINWKENCQLVRKPDNNKLEELSSMNGHSDSIETINNQNGIADQFGDVNSITATDNVVRCNECGTKYTEKYLEQFVKAMEFTEMHLQNMKEASVAYVDVCKYCLERQEGVLHPLNVMHAQTLDHAFDAFLQVELWQKACEYAERLIPCFRFYYGDRHPLLGLLYLKYGKILLYTMELDKALIQLKSSEKILKITHGDKHPLYREQLMPLIRQAMIESSQ</sequence>
<proteinExistence type="predicted"/>
<dbReference type="Pfam" id="PF01753">
    <property type="entry name" value="zf-MYND"/>
    <property type="match status" value="1"/>
</dbReference>
<keyword evidence="3" id="KW-0862">Zinc</keyword>
<dbReference type="PROSITE" id="PS01360">
    <property type="entry name" value="ZF_MYND_1"/>
    <property type="match status" value="1"/>
</dbReference>
<reference evidence="6" key="1">
    <citation type="submission" date="2021-12" db="EMBL/GenBank/DDBJ databases">
        <authorList>
            <person name="King R."/>
        </authorList>
    </citation>
    <scope>NUCLEOTIDE SEQUENCE</scope>
</reference>
<gene>
    <name evidence="6" type="ORF">CHILSU_LOCUS9117</name>
</gene>
<evidence type="ECO:0000313" key="7">
    <source>
        <dbReference type="Proteomes" id="UP001153292"/>
    </source>
</evidence>
<dbReference type="Gene3D" id="6.10.140.2220">
    <property type="match status" value="1"/>
</dbReference>
<dbReference type="InterPro" id="IPR050869">
    <property type="entry name" value="H3K4_H4K5_MeTrfase"/>
</dbReference>
<dbReference type="SUPFAM" id="SSF144232">
    <property type="entry name" value="HIT/MYND zinc finger-like"/>
    <property type="match status" value="1"/>
</dbReference>
<evidence type="ECO:0000256" key="2">
    <source>
        <dbReference type="ARBA" id="ARBA00022771"/>
    </source>
</evidence>
<protein>
    <recommendedName>
        <fullName evidence="5">MYND-type domain-containing protein</fullName>
    </recommendedName>
</protein>
<accession>A0ABN8B814</accession>
<evidence type="ECO:0000256" key="4">
    <source>
        <dbReference type="PROSITE-ProRule" id="PRU00134"/>
    </source>
</evidence>
<dbReference type="PROSITE" id="PS50865">
    <property type="entry name" value="ZF_MYND_2"/>
    <property type="match status" value="1"/>
</dbReference>
<dbReference type="Gene3D" id="1.10.220.160">
    <property type="match status" value="1"/>
</dbReference>
<dbReference type="Gene3D" id="1.25.40.10">
    <property type="entry name" value="Tetratricopeptide repeat domain"/>
    <property type="match status" value="1"/>
</dbReference>
<evidence type="ECO:0000256" key="1">
    <source>
        <dbReference type="ARBA" id="ARBA00022723"/>
    </source>
</evidence>
<dbReference type="SUPFAM" id="SSF82199">
    <property type="entry name" value="SET domain"/>
    <property type="match status" value="1"/>
</dbReference>
<dbReference type="EMBL" id="OU963898">
    <property type="protein sequence ID" value="CAH0405749.1"/>
    <property type="molecule type" value="Genomic_DNA"/>
</dbReference>
<dbReference type="InterPro" id="IPR002893">
    <property type="entry name" value="Znf_MYND"/>
</dbReference>
<organism evidence="6 7">
    <name type="scientific">Chilo suppressalis</name>
    <name type="common">Asiatic rice borer moth</name>
    <dbReference type="NCBI Taxonomy" id="168631"/>
    <lineage>
        <taxon>Eukaryota</taxon>
        <taxon>Metazoa</taxon>
        <taxon>Ecdysozoa</taxon>
        <taxon>Arthropoda</taxon>
        <taxon>Hexapoda</taxon>
        <taxon>Insecta</taxon>
        <taxon>Pterygota</taxon>
        <taxon>Neoptera</taxon>
        <taxon>Endopterygota</taxon>
        <taxon>Lepidoptera</taxon>
        <taxon>Glossata</taxon>
        <taxon>Ditrysia</taxon>
        <taxon>Pyraloidea</taxon>
        <taxon>Crambidae</taxon>
        <taxon>Crambinae</taxon>
        <taxon>Chilo</taxon>
    </lineage>
</organism>
<dbReference type="PANTHER" id="PTHR12197:SF251">
    <property type="entry name" value="EG:BACR7C10.4 PROTEIN"/>
    <property type="match status" value="1"/>
</dbReference>
<dbReference type="InterPro" id="IPR046341">
    <property type="entry name" value="SET_dom_sf"/>
</dbReference>
<feature type="domain" description="MYND-type" evidence="5">
    <location>
        <begin position="37"/>
        <end position="74"/>
    </location>
</feature>